<dbReference type="PROSITE" id="PS51388">
    <property type="entry name" value="GED"/>
    <property type="match status" value="1"/>
</dbReference>
<dbReference type="PANTHER" id="PTHR11566">
    <property type="entry name" value="DYNAMIN"/>
    <property type="match status" value="1"/>
</dbReference>
<evidence type="ECO:0000256" key="1">
    <source>
        <dbReference type="ARBA" id="ARBA00022741"/>
    </source>
</evidence>
<keyword evidence="1" id="KW-0547">Nucleotide-binding</keyword>
<dbReference type="PROSITE" id="PS51718">
    <property type="entry name" value="G_DYNAMIN_2"/>
    <property type="match status" value="1"/>
</dbReference>
<evidence type="ECO:0000259" key="5">
    <source>
        <dbReference type="PROSITE" id="PS51718"/>
    </source>
</evidence>
<evidence type="ECO:0000256" key="2">
    <source>
        <dbReference type="ARBA" id="ARBA00023134"/>
    </source>
</evidence>
<dbReference type="GO" id="GO:0005886">
    <property type="term" value="C:plasma membrane"/>
    <property type="evidence" value="ECO:0007669"/>
    <property type="project" value="TreeGrafter"/>
</dbReference>
<dbReference type="PRINTS" id="PR00195">
    <property type="entry name" value="DYNAMIN"/>
</dbReference>
<dbReference type="PANTHER" id="PTHR11566:SF131">
    <property type="entry name" value="GTPASE, PUTATIVE (AFU_ORTHOLOGUE AFUA_6G07630)-RELATED"/>
    <property type="match status" value="1"/>
</dbReference>
<dbReference type="InterPro" id="IPR022812">
    <property type="entry name" value="Dynamin"/>
</dbReference>
<dbReference type="InterPro" id="IPR030381">
    <property type="entry name" value="G_DYNAMIN_dom"/>
</dbReference>
<gene>
    <name evidence="6" type="ORF">TCE0_015f02002</name>
</gene>
<evidence type="ECO:0000256" key="3">
    <source>
        <dbReference type="SAM" id="MobiDB-lite"/>
    </source>
</evidence>
<dbReference type="GO" id="GO:0008017">
    <property type="term" value="F:microtubule binding"/>
    <property type="evidence" value="ECO:0007669"/>
    <property type="project" value="TreeGrafter"/>
</dbReference>
<dbReference type="Gene3D" id="3.40.50.300">
    <property type="entry name" value="P-loop containing nucleotide triphosphate hydrolases"/>
    <property type="match status" value="1"/>
</dbReference>
<proteinExistence type="predicted"/>
<comment type="caution">
    <text evidence="6">The sequence shown here is derived from an EMBL/GenBank/DDBJ whole genome shotgun (WGS) entry which is preliminary data.</text>
</comment>
<dbReference type="InterPro" id="IPR000375">
    <property type="entry name" value="Dynamin_stalk"/>
</dbReference>
<sequence>MPCKPGLQDLMDGDGLPSLTNSQFHVPNPYAPGQSTIWDSAAALQDAAGAAFSLPHRDGSPSTTTIDPAPGVDTIDVMTKDMRALVKKIQDLRHLGIEDSKIALPKICVVGDQSTGKSSLIEGMSEINVPRSAGTCTRCPMEINLSESDQPWKCEVTLSYSYTYSTKGGLRKITKANKLGPWYETAESQDVPFLTLHSKNQVQDAIKRAQLAILNPHKDPAEFLPSSSLNIDDATAPVKFSPNVVRLDISAPHFPNLAFYDLPGVISQAEHDEEAYLVTLVENLVKHYVAQKNCISLLTLPMTDDATNSSAARIVREIKATDRTLGVLTKPDRVEDIAQWADLLTGHKFHLGHGYYVVRNNPNPNVEHRQARMEEAQFFSTEPWTTALAPFQLRLGTFNLQNALSQLLIDQIKDCLPDVEKKIREKARRIHDELRELPEPVNQNTFYVLCTKLQDLKSAISACLEGGSKDMPMLKLWNRIAQDFASAIQRTRPDLRLLTEQEDFRNDDEPDCEIMEINESKQSPKRKLTPQEDAGAASTKNFAVDYTEHFQSFTKPERTFDLEEIRSINEDCSSGPTAHLHPKAVERVHGFSVCHWERPMRTFVDVTFKQVKKAIMAQVKSVLVAHQETELYRQVSDITLQFLQKMKDNVHSEAGQLYTLETTQFVANDRDALQKWGSTYYNDFKKARKEKKVIALYRSRGVQLPSDRAKYEKAIEAIDFGCDPFMNELKLMAAAHAHYKVASSRFIDNICMIIHSKLFSECKENLFKAIEKGIGIWEVDASSRCLELMADDPERLQRRAFLLKDQEKLETALQWLGSTVTYNDPSDEDVEMSNTQEGHIKPAEDD</sequence>
<keyword evidence="2" id="KW-0342">GTP-binding</keyword>
<dbReference type="GO" id="GO:0005525">
    <property type="term" value="F:GTP binding"/>
    <property type="evidence" value="ECO:0007669"/>
    <property type="project" value="InterPro"/>
</dbReference>
<dbReference type="SMART" id="SM00053">
    <property type="entry name" value="DYNc"/>
    <property type="match status" value="1"/>
</dbReference>
<evidence type="ECO:0000313" key="6">
    <source>
        <dbReference type="EMBL" id="GAM34426.1"/>
    </source>
</evidence>
<feature type="domain" description="Dynamin-type G" evidence="5">
    <location>
        <begin position="101"/>
        <end position="417"/>
    </location>
</feature>
<dbReference type="Proteomes" id="UP000053095">
    <property type="component" value="Unassembled WGS sequence"/>
</dbReference>
<dbReference type="SUPFAM" id="SSF52540">
    <property type="entry name" value="P-loop containing nucleoside triphosphate hydrolases"/>
    <property type="match status" value="1"/>
</dbReference>
<dbReference type="AlphaFoldDB" id="A0A6V8H0V0"/>
<dbReference type="GO" id="GO:0003924">
    <property type="term" value="F:GTPase activity"/>
    <property type="evidence" value="ECO:0007669"/>
    <property type="project" value="InterPro"/>
</dbReference>
<evidence type="ECO:0000259" key="4">
    <source>
        <dbReference type="PROSITE" id="PS51388"/>
    </source>
</evidence>
<protein>
    <submittedName>
        <fullName evidence="6">Uncharacterized protein</fullName>
    </submittedName>
</protein>
<name>A0A6V8H0V0_TALPI</name>
<dbReference type="Gene3D" id="1.20.120.1240">
    <property type="entry name" value="Dynamin, middle domain"/>
    <property type="match status" value="1"/>
</dbReference>
<dbReference type="Pfam" id="PF00350">
    <property type="entry name" value="Dynamin_N"/>
    <property type="match status" value="1"/>
</dbReference>
<dbReference type="CDD" id="cd08771">
    <property type="entry name" value="DLP_1"/>
    <property type="match status" value="1"/>
</dbReference>
<dbReference type="InterPro" id="IPR020850">
    <property type="entry name" value="GED_dom"/>
</dbReference>
<keyword evidence="7" id="KW-1185">Reference proteome</keyword>
<evidence type="ECO:0000313" key="7">
    <source>
        <dbReference type="Proteomes" id="UP000053095"/>
    </source>
</evidence>
<dbReference type="EMBL" id="DF933811">
    <property type="protein sequence ID" value="GAM34426.1"/>
    <property type="molecule type" value="Genomic_DNA"/>
</dbReference>
<reference evidence="7" key="1">
    <citation type="journal article" date="2015" name="Genome Announc.">
        <title>Draft genome sequence of Talaromyces cellulolyticus strain Y-94, a source of lignocellulosic biomass-degrading enzymes.</title>
        <authorList>
            <person name="Fujii T."/>
            <person name="Koike H."/>
            <person name="Sawayama S."/>
            <person name="Yano S."/>
            <person name="Inoue H."/>
        </authorList>
    </citation>
    <scope>NUCLEOTIDE SEQUENCE [LARGE SCALE GENOMIC DNA]</scope>
    <source>
        <strain evidence="7">Y-94</strain>
    </source>
</reference>
<feature type="region of interest" description="Disordered" evidence="3">
    <location>
        <begin position="824"/>
        <end position="846"/>
    </location>
</feature>
<dbReference type="InterPro" id="IPR001401">
    <property type="entry name" value="Dynamin_GTPase"/>
</dbReference>
<accession>A0A6V8H0V0</accession>
<dbReference type="GO" id="GO:0031623">
    <property type="term" value="P:receptor internalization"/>
    <property type="evidence" value="ECO:0007669"/>
    <property type="project" value="TreeGrafter"/>
</dbReference>
<dbReference type="InterPro" id="IPR027417">
    <property type="entry name" value="P-loop_NTPase"/>
</dbReference>
<dbReference type="Pfam" id="PF01031">
    <property type="entry name" value="Dynamin_M"/>
    <property type="match status" value="1"/>
</dbReference>
<dbReference type="InterPro" id="IPR045063">
    <property type="entry name" value="Dynamin_N"/>
</dbReference>
<feature type="domain" description="GED" evidence="4">
    <location>
        <begin position="728"/>
        <end position="824"/>
    </location>
</feature>
<dbReference type="GO" id="GO:0005737">
    <property type="term" value="C:cytoplasm"/>
    <property type="evidence" value="ECO:0007669"/>
    <property type="project" value="TreeGrafter"/>
</dbReference>
<dbReference type="GO" id="GO:0005874">
    <property type="term" value="C:microtubule"/>
    <property type="evidence" value="ECO:0007669"/>
    <property type="project" value="TreeGrafter"/>
</dbReference>
<organism evidence="6 7">
    <name type="scientific">Talaromyces pinophilus</name>
    <name type="common">Penicillium pinophilum</name>
    <dbReference type="NCBI Taxonomy" id="128442"/>
    <lineage>
        <taxon>Eukaryota</taxon>
        <taxon>Fungi</taxon>
        <taxon>Dikarya</taxon>
        <taxon>Ascomycota</taxon>
        <taxon>Pezizomycotina</taxon>
        <taxon>Eurotiomycetes</taxon>
        <taxon>Eurotiomycetidae</taxon>
        <taxon>Eurotiales</taxon>
        <taxon>Trichocomaceae</taxon>
        <taxon>Talaromyces</taxon>
        <taxon>Talaromyces sect. Talaromyces</taxon>
    </lineage>
</organism>